<feature type="region of interest" description="Disordered" evidence="1">
    <location>
        <begin position="46"/>
        <end position="67"/>
    </location>
</feature>
<protein>
    <submittedName>
        <fullName evidence="2">Uncharacterized protein</fullName>
    </submittedName>
</protein>
<dbReference type="AlphaFoldDB" id="A0AA37H1F5"/>
<evidence type="ECO:0000313" key="2">
    <source>
        <dbReference type="EMBL" id="GJC89843.1"/>
    </source>
</evidence>
<keyword evidence="3" id="KW-1185">Reference proteome</keyword>
<feature type="compositionally biased region" description="Acidic residues" evidence="1">
    <location>
        <begin position="55"/>
        <end position="65"/>
    </location>
</feature>
<dbReference type="Proteomes" id="UP001055172">
    <property type="component" value="Unassembled WGS sequence"/>
</dbReference>
<name>A0AA37H1F5_9PEZI</name>
<sequence length="681" mass="74860">MPPDAWRQYERGHRDDSLSACSPLPTVASHPRGAFTLLRFSTRLPVSHNSASSPESDDGYDDEPEPGPQTWIQSLELCFHPEFLSLARHCSRPLSLHLISPSAAYITTPVSVEPPTPPYYIHEIPEIIDVTTDSIDTHAGNGKRNILLAVHPVALHRKILPLTRLRLSLDRSLAEALAFPPTFVPNLDSAVQDLCRSITTYFGGHTDDPDKRAHESGLVCDHLLYRILNLGMPWSHLRFASVVSGMHGGLAHTARLLELASSFTDDISVYVNNFRTPFDSDHSPFTSECHLCRHHPAAPQNPPVRDPFAHSHPESLPVSSWHIACLPDFRGLLGDATADDSGEDAITAFLLAWGASQSRRRFDALRNAPLDFDDNPLFPDDKHTFYEAEEIIAPHLPAQTGIFALTRHSVEVVVAIGDLIQMLSDWSIIPPVNATFPRSDHRLEDETEEGAQMTTITRIRSAASIVSGAAALEALREDFVVSMIRRLGYVAAGISSGCALASDILSYLDHLESGDSAAWETVEVSVRTPEPNATRAVTAGPPTTTVDSMHVVFTQNAAAEMAALTEEAERAWETSIAPGRQTKKKKKLELHDEQSRAFMGGVKQRLAVPALQQMADTFQMLNGQQRQQKEEGGQTEEQYETGKGIVHTSKSRDHQAINGTNHYFLCSGLPLGKHTTTTICL</sequence>
<feature type="compositionally biased region" description="Basic and acidic residues" evidence="1">
    <location>
        <begin position="7"/>
        <end position="17"/>
    </location>
</feature>
<evidence type="ECO:0000313" key="3">
    <source>
        <dbReference type="Proteomes" id="UP001055172"/>
    </source>
</evidence>
<reference evidence="2 3" key="1">
    <citation type="submission" date="2021-07" db="EMBL/GenBank/DDBJ databases">
        <title>Genome data of Colletotrichum spaethianum.</title>
        <authorList>
            <person name="Utami Y.D."/>
            <person name="Hiruma K."/>
        </authorList>
    </citation>
    <scope>NUCLEOTIDE SEQUENCE [LARGE SCALE GENOMIC DNA]</scope>
    <source>
        <strain evidence="2 3">MAFF 242679</strain>
    </source>
</reference>
<proteinExistence type="predicted"/>
<organism evidence="2 3">
    <name type="scientific">Colletotrichum liriopes</name>
    <dbReference type="NCBI Taxonomy" id="708192"/>
    <lineage>
        <taxon>Eukaryota</taxon>
        <taxon>Fungi</taxon>
        <taxon>Dikarya</taxon>
        <taxon>Ascomycota</taxon>
        <taxon>Pezizomycotina</taxon>
        <taxon>Sordariomycetes</taxon>
        <taxon>Hypocreomycetidae</taxon>
        <taxon>Glomerellales</taxon>
        <taxon>Glomerellaceae</taxon>
        <taxon>Colletotrichum</taxon>
        <taxon>Colletotrichum spaethianum species complex</taxon>
    </lineage>
</organism>
<gene>
    <name evidence="2" type="ORF">ColLi_12681</name>
</gene>
<evidence type="ECO:0000256" key="1">
    <source>
        <dbReference type="SAM" id="MobiDB-lite"/>
    </source>
</evidence>
<feature type="region of interest" description="Disordered" evidence="1">
    <location>
        <begin position="1"/>
        <end position="27"/>
    </location>
</feature>
<comment type="caution">
    <text evidence="2">The sequence shown here is derived from an EMBL/GenBank/DDBJ whole genome shotgun (WGS) entry which is preliminary data.</text>
</comment>
<dbReference type="EMBL" id="BPPX01000046">
    <property type="protein sequence ID" value="GJC89843.1"/>
    <property type="molecule type" value="Genomic_DNA"/>
</dbReference>
<accession>A0AA37H1F5</accession>